<organism evidence="9 11">
    <name type="scientific">Carbonactinospora thermoautotrophica</name>
    <dbReference type="NCBI Taxonomy" id="1469144"/>
    <lineage>
        <taxon>Bacteria</taxon>
        <taxon>Bacillati</taxon>
        <taxon>Actinomycetota</taxon>
        <taxon>Actinomycetes</taxon>
        <taxon>Kitasatosporales</taxon>
        <taxon>Carbonactinosporaceae</taxon>
        <taxon>Carbonactinospora</taxon>
    </lineage>
</organism>
<proteinExistence type="predicted"/>
<dbReference type="GO" id="GO:0003700">
    <property type="term" value="F:DNA-binding transcription factor activity"/>
    <property type="evidence" value="ECO:0007669"/>
    <property type="project" value="TreeGrafter"/>
</dbReference>
<dbReference type="PROSITE" id="PS50977">
    <property type="entry name" value="HTH_TETR_2"/>
    <property type="match status" value="1"/>
</dbReference>
<dbReference type="SUPFAM" id="SSF48498">
    <property type="entry name" value="Tetracyclin repressor-like, C-terminal domain"/>
    <property type="match status" value="1"/>
</dbReference>
<dbReference type="InterPro" id="IPR036271">
    <property type="entry name" value="Tet_transcr_reg_TetR-rel_C_sf"/>
</dbReference>
<dbReference type="Pfam" id="PF13977">
    <property type="entry name" value="TetR_C_6"/>
    <property type="match status" value="1"/>
</dbReference>
<dbReference type="PANTHER" id="PTHR30055:SF226">
    <property type="entry name" value="HTH-TYPE TRANSCRIPTIONAL REGULATOR PKSA"/>
    <property type="match status" value="1"/>
</dbReference>
<dbReference type="EMBL" id="JYIJ01000018">
    <property type="protein sequence ID" value="KWX00428.1"/>
    <property type="molecule type" value="Genomic_DNA"/>
</dbReference>
<dbReference type="STRING" id="1469144.LI90_2520"/>
<evidence type="ECO:0000256" key="5">
    <source>
        <dbReference type="PROSITE-ProRule" id="PRU00335"/>
    </source>
</evidence>
<evidence type="ECO:0000313" key="11">
    <source>
        <dbReference type="Proteomes" id="UP000070598"/>
    </source>
</evidence>
<dbReference type="Proteomes" id="UP000070598">
    <property type="component" value="Unassembled WGS sequence"/>
</dbReference>
<keyword evidence="1" id="KW-0678">Repressor</keyword>
<dbReference type="InterPro" id="IPR023772">
    <property type="entry name" value="DNA-bd_HTH_TetR-type_CS"/>
</dbReference>
<evidence type="ECO:0000313" key="7">
    <source>
        <dbReference type="EMBL" id="KWX00428.1"/>
    </source>
</evidence>
<dbReference type="Proteomes" id="UP000070188">
    <property type="component" value="Unassembled WGS sequence"/>
</dbReference>
<comment type="caution">
    <text evidence="9">The sequence shown here is derived from an EMBL/GenBank/DDBJ whole genome shotgun (WGS) entry which is preliminary data.</text>
</comment>
<evidence type="ECO:0000313" key="9">
    <source>
        <dbReference type="EMBL" id="KWX09402.1"/>
    </source>
</evidence>
<dbReference type="Proteomes" id="UP000070659">
    <property type="component" value="Unassembled WGS sequence"/>
</dbReference>
<name>A0A132NI39_9ACTN</name>
<dbReference type="InterPro" id="IPR039538">
    <property type="entry name" value="BetI_C"/>
</dbReference>
<evidence type="ECO:0000256" key="3">
    <source>
        <dbReference type="ARBA" id="ARBA00023125"/>
    </source>
</evidence>
<dbReference type="SUPFAM" id="SSF46689">
    <property type="entry name" value="Homeodomain-like"/>
    <property type="match status" value="1"/>
</dbReference>
<accession>A0A132NI39</accession>
<evidence type="ECO:0000256" key="1">
    <source>
        <dbReference type="ARBA" id="ARBA00022491"/>
    </source>
</evidence>
<dbReference type="PATRIC" id="fig|1469144.10.peg.2728"/>
<dbReference type="GO" id="GO:0000976">
    <property type="term" value="F:transcription cis-regulatory region binding"/>
    <property type="evidence" value="ECO:0007669"/>
    <property type="project" value="TreeGrafter"/>
</dbReference>
<dbReference type="RefSeq" id="WP_066888006.1">
    <property type="nucleotide sequence ID" value="NZ_JYIJ01000018.1"/>
</dbReference>
<feature type="domain" description="HTH tetR-type" evidence="6">
    <location>
        <begin position="8"/>
        <end position="68"/>
    </location>
</feature>
<keyword evidence="10" id="KW-1185">Reference proteome</keyword>
<dbReference type="InterPro" id="IPR009057">
    <property type="entry name" value="Homeodomain-like_sf"/>
</dbReference>
<dbReference type="InterPro" id="IPR050109">
    <property type="entry name" value="HTH-type_TetR-like_transc_reg"/>
</dbReference>
<feature type="DNA-binding region" description="H-T-H motif" evidence="5">
    <location>
        <begin position="31"/>
        <end position="50"/>
    </location>
</feature>
<evidence type="ECO:0000256" key="4">
    <source>
        <dbReference type="ARBA" id="ARBA00023163"/>
    </source>
</evidence>
<protein>
    <submittedName>
        <fullName evidence="8">Regulatory protein TetR</fullName>
    </submittedName>
    <submittedName>
        <fullName evidence="9">TetR family transcriptional regulator</fullName>
    </submittedName>
</protein>
<keyword evidence="4" id="KW-0804">Transcription</keyword>
<keyword evidence="2" id="KW-0805">Transcription regulation</keyword>
<gene>
    <name evidence="8" type="ORF">LI90_2520</name>
    <name evidence="7" type="ORF">TH66_16720</name>
    <name evidence="9" type="ORF">TR74_09805</name>
</gene>
<dbReference type="AlphaFoldDB" id="A0A132NI39"/>
<dbReference type="EMBL" id="JYIK01000821">
    <property type="protein sequence ID" value="KWX09402.1"/>
    <property type="molecule type" value="Genomic_DNA"/>
</dbReference>
<evidence type="ECO:0000313" key="10">
    <source>
        <dbReference type="Proteomes" id="UP000070188"/>
    </source>
</evidence>
<sequence length="194" mass="21814">MPKVVDPEARRRELAESVWRVIRRDGLEHASVRNVAREAGLSMGSLRHYFATQSELLAFAMRLVHERVQRRIAALDLSGDPRQVVERALQEALPLDAERHAEMEVWLAFTARALVDPKLRALRDEGHSKLRELCRRCVEALARRPGLDVAAEAERLHALIDGLALHRVLDPATTTPQRVVELLAAHLDELAGQA</sequence>
<reference evidence="8" key="4">
    <citation type="submission" date="2015-04" db="EMBL/GenBank/DDBJ databases">
        <title>Physiological reanalysis, assessment of diazotrophy, and genome sequences of multiple isolates of Streptomyces thermoautotrophicus.</title>
        <authorList>
            <person name="MacKellar D.C."/>
            <person name="Lieber L."/>
            <person name="Norman J."/>
            <person name="Bolger A."/>
            <person name="Tobin C."/>
            <person name="Murray J.W."/>
            <person name="Woodward J."/>
            <person name="Friesen M."/>
            <person name="Prell J."/>
        </authorList>
    </citation>
    <scope>NUCLEOTIDE SEQUENCE [LARGE SCALE GENOMIC DNA]</scope>
    <source>
        <strain evidence="8">H1</strain>
    </source>
</reference>
<dbReference type="Gene3D" id="1.10.357.10">
    <property type="entry name" value="Tetracycline Repressor, domain 2"/>
    <property type="match status" value="1"/>
</dbReference>
<evidence type="ECO:0000256" key="2">
    <source>
        <dbReference type="ARBA" id="ARBA00023015"/>
    </source>
</evidence>
<reference evidence="10" key="3">
    <citation type="submission" date="2015-04" db="EMBL/GenBank/DDBJ databases">
        <title>Physiological reanalysis, assessment of diazotrophy, and genome sequences of multiple isolates of Streptomyces thermoautotrophicus.</title>
        <authorList>
            <person name="MacKellar D.C."/>
            <person name="Lieber L."/>
            <person name="Norman J."/>
            <person name="Bolger A."/>
            <person name="Tobin C."/>
            <person name="Murray J.W."/>
            <person name="Chang R."/>
            <person name="Ford T."/>
            <person name="Nguyen P.Q."/>
            <person name="Woodward J."/>
            <person name="Permingeat H."/>
            <person name="Joshi N.S."/>
            <person name="Silver P.A."/>
            <person name="Usadel B."/>
            <person name="Rutherford A.W."/>
            <person name="Friesen M."/>
            <person name="Prell J."/>
        </authorList>
    </citation>
    <scope>NUCLEOTIDE SEQUENCE [LARGE SCALE GENOMIC DNA]</scope>
    <source>
        <strain evidence="10">H1</strain>
    </source>
</reference>
<reference evidence="9 12" key="2">
    <citation type="submission" date="2015-02" db="EMBL/GenBank/DDBJ databases">
        <title>Physiological reanalysis, assessment of diazotrophy, and genome sequences of multiple isolates of Streptomyces thermoautotrophicus.</title>
        <authorList>
            <person name="MacKellar D.C."/>
            <person name="Lieber L."/>
            <person name="Norman J."/>
            <person name="Bolger A."/>
            <person name="Tobin C."/>
            <person name="Murray J.W."/>
            <person name="Prell J."/>
        </authorList>
    </citation>
    <scope>NUCLEOTIDE SEQUENCE [LARGE SCALE GENOMIC DNA]</scope>
    <source>
        <strain evidence="9 12">UBT1</strain>
    </source>
</reference>
<evidence type="ECO:0000313" key="8">
    <source>
        <dbReference type="EMBL" id="KWX01488.1"/>
    </source>
</evidence>
<dbReference type="PROSITE" id="PS01081">
    <property type="entry name" value="HTH_TETR_1"/>
    <property type="match status" value="1"/>
</dbReference>
<dbReference type="EMBL" id="LAXD01000001">
    <property type="protein sequence ID" value="KWX01488.1"/>
    <property type="molecule type" value="Genomic_DNA"/>
</dbReference>
<keyword evidence="3 5" id="KW-0238">DNA-binding</keyword>
<evidence type="ECO:0000313" key="12">
    <source>
        <dbReference type="Proteomes" id="UP000070659"/>
    </source>
</evidence>
<dbReference type="Pfam" id="PF00440">
    <property type="entry name" value="TetR_N"/>
    <property type="match status" value="1"/>
</dbReference>
<dbReference type="PANTHER" id="PTHR30055">
    <property type="entry name" value="HTH-TYPE TRANSCRIPTIONAL REGULATOR RUTR"/>
    <property type="match status" value="1"/>
</dbReference>
<reference evidence="11" key="1">
    <citation type="submission" date="2015-02" db="EMBL/GenBank/DDBJ databases">
        <title>Physiological reanalysis, assessment of diazotrophy, and genome sequences of multiple isolates of Streptomyces thermoautotrophicus.</title>
        <authorList>
            <person name="MacKellar D.C."/>
            <person name="Lieber L."/>
            <person name="Norman J."/>
            <person name="Bolger A."/>
            <person name="Tobin C."/>
            <person name="Murray J.W."/>
            <person name="Friesen M."/>
            <person name="Prell J."/>
        </authorList>
    </citation>
    <scope>NUCLEOTIDE SEQUENCE [LARGE SCALE GENOMIC DNA]</scope>
    <source>
        <strain evidence="11">UBT1</strain>
    </source>
</reference>
<evidence type="ECO:0000259" key="6">
    <source>
        <dbReference type="PROSITE" id="PS50977"/>
    </source>
</evidence>
<dbReference type="OrthoDB" id="9816296at2"/>
<dbReference type="InterPro" id="IPR001647">
    <property type="entry name" value="HTH_TetR"/>
</dbReference>